<feature type="domain" description="Transcription regulator AsnC/Lrp ligand binding" evidence="1">
    <location>
        <begin position="6"/>
        <end position="73"/>
    </location>
</feature>
<evidence type="ECO:0000313" key="3">
    <source>
        <dbReference type="Proteomes" id="UP000327011"/>
    </source>
</evidence>
<evidence type="ECO:0000259" key="1">
    <source>
        <dbReference type="Pfam" id="PF01037"/>
    </source>
</evidence>
<keyword evidence="3" id="KW-1185">Reference proteome</keyword>
<dbReference type="AlphaFoldDB" id="A0A5J5JZ41"/>
<gene>
    <name evidence="2" type="ORF">F5972_21955</name>
</gene>
<name>A0A5J5JZ41_9ACTN</name>
<proteinExistence type="predicted"/>
<organism evidence="2 3">
    <name type="scientific">Microbispora cellulosiformans</name>
    <dbReference type="NCBI Taxonomy" id="2614688"/>
    <lineage>
        <taxon>Bacteria</taxon>
        <taxon>Bacillati</taxon>
        <taxon>Actinomycetota</taxon>
        <taxon>Actinomycetes</taxon>
        <taxon>Streptosporangiales</taxon>
        <taxon>Streptosporangiaceae</taxon>
        <taxon>Microbispora</taxon>
    </lineage>
</organism>
<dbReference type="RefSeq" id="WP_111698157.1">
    <property type="nucleotide sequence ID" value="NZ_VYTZ01000007.1"/>
</dbReference>
<reference evidence="2 3" key="1">
    <citation type="submission" date="2019-09" db="EMBL/GenBank/DDBJ databases">
        <title>Screening of Novel Bioactive Compounds from Soil-Associated.</title>
        <authorList>
            <person name="Gong X."/>
        </authorList>
    </citation>
    <scope>NUCLEOTIDE SEQUENCE [LARGE SCALE GENOMIC DNA]</scope>
    <source>
        <strain evidence="2 3">Gxj-6</strain>
    </source>
</reference>
<comment type="caution">
    <text evidence="2">The sequence shown here is derived from an EMBL/GenBank/DDBJ whole genome shotgun (WGS) entry which is preliminary data.</text>
</comment>
<dbReference type="Pfam" id="PF01037">
    <property type="entry name" value="AsnC_trans_reg"/>
    <property type="match status" value="1"/>
</dbReference>
<dbReference type="Gene3D" id="3.30.70.920">
    <property type="match status" value="1"/>
</dbReference>
<protein>
    <submittedName>
        <fullName evidence="2">Lrp/AsnC family transcriptional regulator</fullName>
    </submittedName>
</protein>
<dbReference type="InterPro" id="IPR019887">
    <property type="entry name" value="Tscrpt_reg_AsnC/Lrp_C"/>
</dbReference>
<dbReference type="SUPFAM" id="SSF54909">
    <property type="entry name" value="Dimeric alpha+beta barrel"/>
    <property type="match status" value="1"/>
</dbReference>
<dbReference type="EMBL" id="VYTZ01000007">
    <property type="protein sequence ID" value="KAA9377098.1"/>
    <property type="molecule type" value="Genomic_DNA"/>
</dbReference>
<sequence length="77" mass="8228">MVQAYILIQTEVGRAANVAEEISSIPGVTQAEDVTGPYDVIVRARANNVDELGKLVVAQIQAVQGITRTLTCPIVHI</sequence>
<dbReference type="Proteomes" id="UP000327011">
    <property type="component" value="Unassembled WGS sequence"/>
</dbReference>
<evidence type="ECO:0000313" key="2">
    <source>
        <dbReference type="EMBL" id="KAA9377098.1"/>
    </source>
</evidence>
<accession>A0A5J5JZ41</accession>
<dbReference type="InterPro" id="IPR011008">
    <property type="entry name" value="Dimeric_a/b-barrel"/>
</dbReference>